<protein>
    <submittedName>
        <fullName evidence="3">Uncharacterized protein</fullName>
    </submittedName>
</protein>
<evidence type="ECO:0000256" key="1">
    <source>
        <dbReference type="SAM" id="MobiDB-lite"/>
    </source>
</evidence>
<keyword evidence="2" id="KW-0732">Signal</keyword>
<sequence>MYPSARAAALATLLMLVLAGCGGPPQPNGLSGPSGWPDLLGHTAADETGAPAAPSLAPTVSPPVEPGFDYADSSEVCRRFLAALYSADTTRDRGPGDAYARASRYVTGAMAGQSAAAEHDGRWATWVDHGARLETQLTAYVDGEQMPDSTVAVYRAYRVTVTPVGADGWRGWSERSLIYCTLHRDDGGWRVAGYDLYPVRP</sequence>
<reference evidence="3" key="1">
    <citation type="journal article" date="2014" name="Int. J. Syst. Evol. Microbiol.">
        <title>Complete genome sequence of Corynebacterium casei LMG S-19264T (=DSM 44701T), isolated from a smear-ripened cheese.</title>
        <authorList>
            <consortium name="US DOE Joint Genome Institute (JGI-PGF)"/>
            <person name="Walter F."/>
            <person name="Albersmeier A."/>
            <person name="Kalinowski J."/>
            <person name="Ruckert C."/>
        </authorList>
    </citation>
    <scope>NUCLEOTIDE SEQUENCE</scope>
    <source>
        <strain evidence="3">JCM 19831</strain>
    </source>
</reference>
<evidence type="ECO:0000313" key="4">
    <source>
        <dbReference type="Proteomes" id="UP000642070"/>
    </source>
</evidence>
<gene>
    <name evidence="3" type="ORF">GCM10007977_026480</name>
</gene>
<proteinExistence type="predicted"/>
<comment type="caution">
    <text evidence="3">The sequence shown here is derived from an EMBL/GenBank/DDBJ whole genome shotgun (WGS) entry which is preliminary data.</text>
</comment>
<dbReference type="RefSeq" id="WP_190250068.1">
    <property type="nucleotide sequence ID" value="NZ_BMPI01000010.1"/>
</dbReference>
<name>A0A917TIE9_9ACTN</name>
<dbReference type="AlphaFoldDB" id="A0A917TIE9"/>
<dbReference type="EMBL" id="BMPI01000010">
    <property type="protein sequence ID" value="GGM24034.1"/>
    <property type="molecule type" value="Genomic_DNA"/>
</dbReference>
<organism evidence="3 4">
    <name type="scientific">Dactylosporangium sucinum</name>
    <dbReference type="NCBI Taxonomy" id="1424081"/>
    <lineage>
        <taxon>Bacteria</taxon>
        <taxon>Bacillati</taxon>
        <taxon>Actinomycetota</taxon>
        <taxon>Actinomycetes</taxon>
        <taxon>Micromonosporales</taxon>
        <taxon>Micromonosporaceae</taxon>
        <taxon>Dactylosporangium</taxon>
    </lineage>
</organism>
<evidence type="ECO:0000256" key="2">
    <source>
        <dbReference type="SAM" id="SignalP"/>
    </source>
</evidence>
<feature type="chain" id="PRO_5038401640" evidence="2">
    <location>
        <begin position="20"/>
        <end position="201"/>
    </location>
</feature>
<dbReference type="Proteomes" id="UP000642070">
    <property type="component" value="Unassembled WGS sequence"/>
</dbReference>
<reference evidence="3" key="2">
    <citation type="submission" date="2020-09" db="EMBL/GenBank/DDBJ databases">
        <authorList>
            <person name="Sun Q."/>
            <person name="Ohkuma M."/>
        </authorList>
    </citation>
    <scope>NUCLEOTIDE SEQUENCE</scope>
    <source>
        <strain evidence="3">JCM 19831</strain>
    </source>
</reference>
<dbReference type="PROSITE" id="PS51257">
    <property type="entry name" value="PROKAR_LIPOPROTEIN"/>
    <property type="match status" value="1"/>
</dbReference>
<feature type="signal peptide" evidence="2">
    <location>
        <begin position="1"/>
        <end position="19"/>
    </location>
</feature>
<keyword evidence="4" id="KW-1185">Reference proteome</keyword>
<evidence type="ECO:0000313" key="3">
    <source>
        <dbReference type="EMBL" id="GGM24034.1"/>
    </source>
</evidence>
<accession>A0A917TIE9</accession>
<feature type="region of interest" description="Disordered" evidence="1">
    <location>
        <begin position="28"/>
        <end position="60"/>
    </location>
</feature>